<proteinExistence type="inferred from homology"/>
<evidence type="ECO:0000256" key="1">
    <source>
        <dbReference type="ARBA" id="ARBA00001936"/>
    </source>
</evidence>
<evidence type="ECO:0000256" key="6">
    <source>
        <dbReference type="ARBA" id="ARBA00022842"/>
    </source>
</evidence>
<dbReference type="InterPro" id="IPR015655">
    <property type="entry name" value="PP2C"/>
</dbReference>
<sequence>MSNDNEDDSAAKCRERRRRRIEMRRLAAISTTRGSPQPTYAKGSKEKSQATGEGSSSSTAEGKRIVETVSEIQTVEPVFGSMSVSGRSREMEDAISVRTSFCLPGINRRRPLHLFGVYDGHGGYHVAALCREKMHVLIEEELERVESTCGSGESGEFGAEWEEMWRGVMKRSYERMDEVAMSTCACGSEGFQCECRPIQMILGGSTAVVAVLTPEHIIVANCGDSRAVLSRGGRAIPLSVDHKIPGGILLRWVGSRDISWMMPDRQDELARIEAAGGRVIYLDGARVEGILAMSRAIGSATDGSRMPIMCDAIASLSLFAVFKDVNEEQLGISESLGRDEYLKPFVIPEPEITFTKRESVDDCLLLASDGLWDVLSGDLACKVARQCLREENPPPVNAGPQIKDEGAGALYPSRSMLAAALLTRLALGRRSCDNISVIVVDLKSS</sequence>
<comment type="caution">
    <text evidence="12">The sequence shown here is derived from an EMBL/GenBank/DDBJ whole genome shotgun (WGS) entry which is preliminary data.</text>
</comment>
<dbReference type="PANTHER" id="PTHR47992">
    <property type="entry name" value="PROTEIN PHOSPHATASE"/>
    <property type="match status" value="1"/>
</dbReference>
<dbReference type="Gene3D" id="3.60.40.10">
    <property type="entry name" value="PPM-type phosphatase domain"/>
    <property type="match status" value="1"/>
</dbReference>
<evidence type="ECO:0000256" key="3">
    <source>
        <dbReference type="ARBA" id="ARBA00013081"/>
    </source>
</evidence>
<keyword evidence="5 9" id="KW-0378">Hydrolase</keyword>
<organism evidence="12 13">
    <name type="scientific">Populus deltoides</name>
    <name type="common">Eastern poplar</name>
    <name type="synonym">Eastern cottonwood</name>
    <dbReference type="NCBI Taxonomy" id="3696"/>
    <lineage>
        <taxon>Eukaryota</taxon>
        <taxon>Viridiplantae</taxon>
        <taxon>Streptophyta</taxon>
        <taxon>Embryophyta</taxon>
        <taxon>Tracheophyta</taxon>
        <taxon>Spermatophyta</taxon>
        <taxon>Magnoliopsida</taxon>
        <taxon>eudicotyledons</taxon>
        <taxon>Gunneridae</taxon>
        <taxon>Pentapetalae</taxon>
        <taxon>rosids</taxon>
        <taxon>fabids</taxon>
        <taxon>Malpighiales</taxon>
        <taxon>Salicaceae</taxon>
        <taxon>Saliceae</taxon>
        <taxon>Populus</taxon>
    </lineage>
</organism>
<keyword evidence="6" id="KW-0460">Magnesium</keyword>
<dbReference type="SUPFAM" id="SSF81606">
    <property type="entry name" value="PP2C-like"/>
    <property type="match status" value="1"/>
</dbReference>
<protein>
    <recommendedName>
        <fullName evidence="3">protein-serine/threonine phosphatase</fullName>
        <ecNumber evidence="3">3.1.3.16</ecNumber>
    </recommendedName>
</protein>
<keyword evidence="7 9" id="KW-0904">Protein phosphatase</keyword>
<evidence type="ECO:0000313" key="13">
    <source>
        <dbReference type="Proteomes" id="UP000807159"/>
    </source>
</evidence>
<evidence type="ECO:0000256" key="9">
    <source>
        <dbReference type="RuleBase" id="RU003465"/>
    </source>
</evidence>
<evidence type="ECO:0000256" key="7">
    <source>
        <dbReference type="ARBA" id="ARBA00022912"/>
    </source>
</evidence>
<keyword evidence="13" id="KW-1185">Reference proteome</keyword>
<feature type="compositionally biased region" description="Low complexity" evidence="10">
    <location>
        <begin position="50"/>
        <end position="60"/>
    </location>
</feature>
<dbReference type="InterPro" id="IPR036457">
    <property type="entry name" value="PPM-type-like_dom_sf"/>
</dbReference>
<evidence type="ECO:0000256" key="2">
    <source>
        <dbReference type="ARBA" id="ARBA00001946"/>
    </source>
</evidence>
<name>A0A8T2X062_POPDE</name>
<gene>
    <name evidence="12" type="ORF">H0E87_025412</name>
</gene>
<feature type="region of interest" description="Disordered" evidence="10">
    <location>
        <begin position="1"/>
        <end position="62"/>
    </location>
</feature>
<keyword evidence="4" id="KW-0479">Metal-binding</keyword>
<comment type="cofactor">
    <cofactor evidence="2">
        <name>Mg(2+)</name>
        <dbReference type="ChEBI" id="CHEBI:18420"/>
    </cofactor>
</comment>
<dbReference type="PROSITE" id="PS01032">
    <property type="entry name" value="PPM_1"/>
    <property type="match status" value="1"/>
</dbReference>
<comment type="similarity">
    <text evidence="9">Belongs to the PP2C family.</text>
</comment>
<dbReference type="GO" id="GO:0004722">
    <property type="term" value="F:protein serine/threonine phosphatase activity"/>
    <property type="evidence" value="ECO:0007669"/>
    <property type="project" value="UniProtKB-EC"/>
</dbReference>
<evidence type="ECO:0000313" key="12">
    <source>
        <dbReference type="EMBL" id="KAH8486390.1"/>
    </source>
</evidence>
<dbReference type="CDD" id="cd00143">
    <property type="entry name" value="PP2Cc"/>
    <property type="match status" value="1"/>
</dbReference>
<feature type="compositionally biased region" description="Polar residues" evidence="10">
    <location>
        <begin position="29"/>
        <end position="38"/>
    </location>
</feature>
<feature type="domain" description="PPM-type phosphatase" evidence="11">
    <location>
        <begin position="78"/>
        <end position="442"/>
    </location>
</feature>
<dbReference type="Pfam" id="PF00481">
    <property type="entry name" value="PP2C"/>
    <property type="match status" value="2"/>
</dbReference>
<evidence type="ECO:0000256" key="10">
    <source>
        <dbReference type="SAM" id="MobiDB-lite"/>
    </source>
</evidence>
<reference evidence="12" key="1">
    <citation type="journal article" date="2021" name="J. Hered.">
        <title>Genome Assembly of Salicaceae Populus deltoides (Eastern Cottonwood) I-69 Based on Nanopore Sequencing and Hi-C Technologies.</title>
        <authorList>
            <person name="Bai S."/>
            <person name="Wu H."/>
            <person name="Zhang J."/>
            <person name="Pan Z."/>
            <person name="Zhao W."/>
            <person name="Li Z."/>
            <person name="Tong C."/>
        </authorList>
    </citation>
    <scope>NUCLEOTIDE SEQUENCE</scope>
    <source>
        <tissue evidence="12">Leaf</tissue>
    </source>
</reference>
<evidence type="ECO:0000256" key="5">
    <source>
        <dbReference type="ARBA" id="ARBA00022801"/>
    </source>
</evidence>
<dbReference type="GO" id="GO:0046872">
    <property type="term" value="F:metal ion binding"/>
    <property type="evidence" value="ECO:0007669"/>
    <property type="project" value="UniProtKB-KW"/>
</dbReference>
<dbReference type="EMBL" id="JACEGQ020000015">
    <property type="protein sequence ID" value="KAH8486390.1"/>
    <property type="molecule type" value="Genomic_DNA"/>
</dbReference>
<keyword evidence="8" id="KW-0464">Manganese</keyword>
<dbReference type="SMART" id="SM00332">
    <property type="entry name" value="PP2Cc"/>
    <property type="match status" value="1"/>
</dbReference>
<dbReference type="InterPro" id="IPR001932">
    <property type="entry name" value="PPM-type_phosphatase-like_dom"/>
</dbReference>
<dbReference type="PROSITE" id="PS51746">
    <property type="entry name" value="PPM_2"/>
    <property type="match status" value="1"/>
</dbReference>
<dbReference type="InterPro" id="IPR000222">
    <property type="entry name" value="PP2C_BS"/>
</dbReference>
<evidence type="ECO:0000256" key="8">
    <source>
        <dbReference type="ARBA" id="ARBA00023211"/>
    </source>
</evidence>
<dbReference type="AlphaFoldDB" id="A0A8T2X062"/>
<evidence type="ECO:0000259" key="11">
    <source>
        <dbReference type="PROSITE" id="PS51746"/>
    </source>
</evidence>
<dbReference type="Proteomes" id="UP000807159">
    <property type="component" value="Chromosome 15"/>
</dbReference>
<accession>A0A8T2X062</accession>
<comment type="cofactor">
    <cofactor evidence="1">
        <name>Mn(2+)</name>
        <dbReference type="ChEBI" id="CHEBI:29035"/>
    </cofactor>
</comment>
<evidence type="ECO:0000256" key="4">
    <source>
        <dbReference type="ARBA" id="ARBA00022723"/>
    </source>
</evidence>
<dbReference type="EC" id="3.1.3.16" evidence="3"/>